<feature type="region of interest" description="Disordered" evidence="1">
    <location>
        <begin position="100"/>
        <end position="129"/>
    </location>
</feature>
<protein>
    <submittedName>
        <fullName evidence="3">Uncharacterized protein</fullName>
    </submittedName>
</protein>
<comment type="caution">
    <text evidence="3">The sequence shown here is derived from an EMBL/GenBank/DDBJ whole genome shotgun (WGS) entry which is preliminary data.</text>
</comment>
<keyword evidence="2" id="KW-0472">Membrane</keyword>
<feature type="region of interest" description="Disordered" evidence="1">
    <location>
        <begin position="1"/>
        <end position="60"/>
    </location>
</feature>
<dbReference type="Proteomes" id="UP001500851">
    <property type="component" value="Unassembled WGS sequence"/>
</dbReference>
<evidence type="ECO:0000256" key="1">
    <source>
        <dbReference type="SAM" id="MobiDB-lite"/>
    </source>
</evidence>
<dbReference type="EMBL" id="BAAAOB010000001">
    <property type="protein sequence ID" value="GAA1778406.1"/>
    <property type="molecule type" value="Genomic_DNA"/>
</dbReference>
<keyword evidence="2" id="KW-1133">Transmembrane helix</keyword>
<evidence type="ECO:0000256" key="2">
    <source>
        <dbReference type="SAM" id="Phobius"/>
    </source>
</evidence>
<reference evidence="4" key="1">
    <citation type="journal article" date="2019" name="Int. J. Syst. Evol. Microbiol.">
        <title>The Global Catalogue of Microorganisms (GCM) 10K type strain sequencing project: providing services to taxonomists for standard genome sequencing and annotation.</title>
        <authorList>
            <consortium name="The Broad Institute Genomics Platform"/>
            <consortium name="The Broad Institute Genome Sequencing Center for Infectious Disease"/>
            <person name="Wu L."/>
            <person name="Ma J."/>
        </authorList>
    </citation>
    <scope>NUCLEOTIDE SEQUENCE [LARGE SCALE GENOMIC DNA]</scope>
    <source>
        <strain evidence="4">JCM 14736</strain>
    </source>
</reference>
<accession>A0ABN2L7S4</accession>
<sequence>MSDQQFPGAPDPQSGAPVDPAPADAPRYAPPPQYASPQYAPPQAPVPQVGPPASPYGPPPSAARRLPVGAWIGIGAGALVLLLVIALGVFLVAGVLGAQPRSSTAGSAPSPTPSETAPSDGGAGSGNSLDTRVDFAAGPFWSMTIDSANGWTAEILDQQGVNRIRNERTSCVLMTYQGAGDPKASMASDRAATGDTIEAALRIGLPWTGATGSPEVEPDSTVSVPLDGGGSVEMLRLTSRYQTADGERERTILLRAFTPANSALMAQVDCPSWAARTFGDPALQGLSITER</sequence>
<name>A0ABN2L7S4_9MICO</name>
<feature type="compositionally biased region" description="Low complexity" evidence="1">
    <location>
        <begin position="100"/>
        <end position="119"/>
    </location>
</feature>
<keyword evidence="2" id="KW-0812">Transmembrane</keyword>
<organism evidence="3 4">
    <name type="scientific">Leucobacter iarius</name>
    <dbReference type="NCBI Taxonomy" id="333963"/>
    <lineage>
        <taxon>Bacteria</taxon>
        <taxon>Bacillati</taxon>
        <taxon>Actinomycetota</taxon>
        <taxon>Actinomycetes</taxon>
        <taxon>Micrococcales</taxon>
        <taxon>Microbacteriaceae</taxon>
        <taxon>Leucobacter</taxon>
    </lineage>
</organism>
<dbReference type="RefSeq" id="WP_344028636.1">
    <property type="nucleotide sequence ID" value="NZ_BAAAOB010000001.1"/>
</dbReference>
<feature type="compositionally biased region" description="Pro residues" evidence="1">
    <location>
        <begin position="28"/>
        <end position="60"/>
    </location>
</feature>
<keyword evidence="4" id="KW-1185">Reference proteome</keyword>
<evidence type="ECO:0000313" key="4">
    <source>
        <dbReference type="Proteomes" id="UP001500851"/>
    </source>
</evidence>
<feature type="compositionally biased region" description="Low complexity" evidence="1">
    <location>
        <begin position="15"/>
        <end position="27"/>
    </location>
</feature>
<feature type="transmembrane region" description="Helical" evidence="2">
    <location>
        <begin position="68"/>
        <end position="96"/>
    </location>
</feature>
<proteinExistence type="predicted"/>
<evidence type="ECO:0000313" key="3">
    <source>
        <dbReference type="EMBL" id="GAA1778406.1"/>
    </source>
</evidence>
<gene>
    <name evidence="3" type="ORF">GCM10009768_03970</name>
</gene>